<dbReference type="GO" id="GO:0015888">
    <property type="term" value="P:thiamine transport"/>
    <property type="evidence" value="ECO:0007669"/>
    <property type="project" value="TreeGrafter"/>
</dbReference>
<dbReference type="PANTHER" id="PTHR30006:SF2">
    <property type="entry name" value="ABC TRANSPORTER SUBSTRATE-BINDING PROTEIN"/>
    <property type="match status" value="1"/>
</dbReference>
<dbReference type="PANTHER" id="PTHR30006">
    <property type="entry name" value="THIAMINE-BINDING PERIPLASMIC PROTEIN-RELATED"/>
    <property type="match status" value="1"/>
</dbReference>
<organism evidence="3 4">
    <name type="scientific">Streptomyces paludis</name>
    <dbReference type="NCBI Taxonomy" id="2282738"/>
    <lineage>
        <taxon>Bacteria</taxon>
        <taxon>Bacillati</taxon>
        <taxon>Actinomycetota</taxon>
        <taxon>Actinomycetes</taxon>
        <taxon>Kitasatosporales</taxon>
        <taxon>Streptomycetaceae</taxon>
        <taxon>Streptomyces</taxon>
    </lineage>
</organism>
<evidence type="ECO:0000256" key="2">
    <source>
        <dbReference type="SAM" id="SignalP"/>
    </source>
</evidence>
<sequence length="381" mass="40813">MRSFLPRPARARRRGYLLALASAGTVTALTLTGCGGVDTGGGSGSSGSGSGDGKGESITVTAFAGAWGELFKSSFVEPFEKDTGIKVNLVYGADSDWVTKLRAAGGKNAPFDVLALTPGSLHQAVGGDLLEPLKTADLSHWKQLDPVLTERSTIDGASYGVPLTTGSNGLLYRTDKIKQAPKDWTDIFDKKYCGHVALPPLTYNAGLEFFSALVSQGGGKLSNPADVDKGFKKLAELKGCVSAYPADAGSVATVLQNGDAWIVPFWDGRAFAMEKEGQPIGFTYPSSGAVGALTSYYVPKGSKHTAAAYKFLNYLSAAEYQKPFAQGTFYGAGNDSIDYDADFKAKVKYGEDVYKKFTWVDYKTATPKLNEWQQRWNQIFK</sequence>
<dbReference type="GO" id="GO:0030975">
    <property type="term" value="F:thiamine binding"/>
    <property type="evidence" value="ECO:0007669"/>
    <property type="project" value="TreeGrafter"/>
</dbReference>
<dbReference type="OrthoDB" id="366726at2"/>
<dbReference type="SUPFAM" id="SSF53850">
    <property type="entry name" value="Periplasmic binding protein-like II"/>
    <property type="match status" value="1"/>
</dbReference>
<keyword evidence="4" id="KW-1185">Reference proteome</keyword>
<dbReference type="GO" id="GO:0030976">
    <property type="term" value="F:thiamine pyrophosphate binding"/>
    <property type="evidence" value="ECO:0007669"/>
    <property type="project" value="TreeGrafter"/>
</dbReference>
<feature type="signal peptide" evidence="2">
    <location>
        <begin position="1"/>
        <end position="28"/>
    </location>
</feature>
<name>A0A345HKI7_9ACTN</name>
<accession>A0A345HKI7</accession>
<dbReference type="EMBL" id="CP031194">
    <property type="protein sequence ID" value="AXG77211.1"/>
    <property type="molecule type" value="Genomic_DNA"/>
</dbReference>
<dbReference type="AlphaFoldDB" id="A0A345HKI7"/>
<reference evidence="4" key="1">
    <citation type="submission" date="2018-07" db="EMBL/GenBank/DDBJ databases">
        <authorList>
            <person name="Zhao J."/>
        </authorList>
    </citation>
    <scope>NUCLEOTIDE SEQUENCE [LARGE SCALE GENOMIC DNA]</scope>
    <source>
        <strain evidence="4">GSSD-12</strain>
    </source>
</reference>
<evidence type="ECO:0000256" key="1">
    <source>
        <dbReference type="ARBA" id="ARBA00022729"/>
    </source>
</evidence>
<gene>
    <name evidence="3" type="ORF">DVK44_05400</name>
</gene>
<dbReference type="GO" id="GO:0030288">
    <property type="term" value="C:outer membrane-bounded periplasmic space"/>
    <property type="evidence" value="ECO:0007669"/>
    <property type="project" value="TreeGrafter"/>
</dbReference>
<keyword evidence="1 2" id="KW-0732">Signal</keyword>
<evidence type="ECO:0000313" key="4">
    <source>
        <dbReference type="Proteomes" id="UP000253868"/>
    </source>
</evidence>
<proteinExistence type="predicted"/>
<dbReference type="InterPro" id="IPR006059">
    <property type="entry name" value="SBP"/>
</dbReference>
<dbReference type="CDD" id="cd13589">
    <property type="entry name" value="PBP2_polyamine_RpCGA009"/>
    <property type="match status" value="1"/>
</dbReference>
<dbReference type="PROSITE" id="PS51257">
    <property type="entry name" value="PROKAR_LIPOPROTEIN"/>
    <property type="match status" value="1"/>
</dbReference>
<dbReference type="Gene3D" id="3.40.190.10">
    <property type="entry name" value="Periplasmic binding protein-like II"/>
    <property type="match status" value="2"/>
</dbReference>
<evidence type="ECO:0000313" key="3">
    <source>
        <dbReference type="EMBL" id="AXG77211.1"/>
    </source>
</evidence>
<feature type="chain" id="PRO_5016789681" evidence="2">
    <location>
        <begin position="29"/>
        <end position="381"/>
    </location>
</feature>
<protein>
    <submittedName>
        <fullName evidence="3">ABC transporter substrate-binding protein</fullName>
    </submittedName>
</protein>
<dbReference type="KEGG" id="spad:DVK44_05400"/>
<dbReference type="Proteomes" id="UP000253868">
    <property type="component" value="Chromosome"/>
</dbReference>
<dbReference type="RefSeq" id="WP_114658581.1">
    <property type="nucleotide sequence ID" value="NZ_CP031194.1"/>
</dbReference>
<dbReference type="Pfam" id="PF13416">
    <property type="entry name" value="SBP_bac_8"/>
    <property type="match status" value="1"/>
</dbReference>